<evidence type="ECO:0000313" key="2">
    <source>
        <dbReference type="Proteomes" id="UP000076858"/>
    </source>
</evidence>
<name>A0A164W6C7_9CRUS</name>
<organism evidence="1 2">
    <name type="scientific">Daphnia magna</name>
    <dbReference type="NCBI Taxonomy" id="35525"/>
    <lineage>
        <taxon>Eukaryota</taxon>
        <taxon>Metazoa</taxon>
        <taxon>Ecdysozoa</taxon>
        <taxon>Arthropoda</taxon>
        <taxon>Crustacea</taxon>
        <taxon>Branchiopoda</taxon>
        <taxon>Diplostraca</taxon>
        <taxon>Cladocera</taxon>
        <taxon>Anomopoda</taxon>
        <taxon>Daphniidae</taxon>
        <taxon>Daphnia</taxon>
    </lineage>
</organism>
<comment type="caution">
    <text evidence="1">The sequence shown here is derived from an EMBL/GenBank/DDBJ whole genome shotgun (WGS) entry which is preliminary data.</text>
</comment>
<dbReference type="Proteomes" id="UP000076858">
    <property type="component" value="Unassembled WGS sequence"/>
</dbReference>
<dbReference type="AlphaFoldDB" id="A0A164W6C7"/>
<dbReference type="EMBL" id="LRGB01001343">
    <property type="protein sequence ID" value="KZS12990.1"/>
    <property type="molecule type" value="Genomic_DNA"/>
</dbReference>
<evidence type="ECO:0000313" key="1">
    <source>
        <dbReference type="EMBL" id="KZS12990.1"/>
    </source>
</evidence>
<keyword evidence="2" id="KW-1185">Reference proteome</keyword>
<proteinExistence type="predicted"/>
<sequence length="94" mass="10333">MALIIVVAVPNGEYLGVAWTGAEAKPFPALNSAPSLTRNLSFRVSTKAKRVSRDHRATYGFNLKKITQSKFYGTHRLRILTLSNCTGFSGDFKA</sequence>
<accession>A0A164W6C7</accession>
<protein>
    <submittedName>
        <fullName evidence="1">Uncharacterized protein</fullName>
    </submittedName>
</protein>
<gene>
    <name evidence="1" type="ORF">APZ42_021993</name>
</gene>
<reference evidence="1 2" key="1">
    <citation type="submission" date="2016-03" db="EMBL/GenBank/DDBJ databases">
        <title>EvidentialGene: Evidence-directed Construction of Genes on Genomes.</title>
        <authorList>
            <person name="Gilbert D.G."/>
            <person name="Choi J.-H."/>
            <person name="Mockaitis K."/>
            <person name="Colbourne J."/>
            <person name="Pfrender M."/>
        </authorList>
    </citation>
    <scope>NUCLEOTIDE SEQUENCE [LARGE SCALE GENOMIC DNA]</scope>
    <source>
        <strain evidence="1 2">Xinb3</strain>
        <tissue evidence="1">Complete organism</tissue>
    </source>
</reference>